<feature type="compositionally biased region" description="Pro residues" evidence="1">
    <location>
        <begin position="107"/>
        <end position="117"/>
    </location>
</feature>
<dbReference type="NCBIfam" id="NF040586">
    <property type="entry name" value="FxSxx_TPR"/>
    <property type="match status" value="1"/>
</dbReference>
<dbReference type="EMBL" id="JACHNC010000001">
    <property type="protein sequence ID" value="MBB4753794.1"/>
    <property type="molecule type" value="Genomic_DNA"/>
</dbReference>
<protein>
    <submittedName>
        <fullName evidence="3">Tetratricopeptide (TPR) repeat protein</fullName>
    </submittedName>
</protein>
<dbReference type="PANTHER" id="PTHR46082">
    <property type="entry name" value="ATP/GTP-BINDING PROTEIN-RELATED"/>
    <property type="match status" value="1"/>
</dbReference>
<feature type="region of interest" description="Disordered" evidence="1">
    <location>
        <begin position="101"/>
        <end position="127"/>
    </location>
</feature>
<gene>
    <name evidence="2" type="ORF">Alo02nite_49510</name>
    <name evidence="3" type="ORF">BJ964_007955</name>
</gene>
<evidence type="ECO:0000313" key="5">
    <source>
        <dbReference type="Proteomes" id="UP000631312"/>
    </source>
</evidence>
<reference evidence="3 4" key="1">
    <citation type="submission" date="2020-08" db="EMBL/GenBank/DDBJ databases">
        <title>Sequencing the genomes of 1000 actinobacteria strains.</title>
        <authorList>
            <person name="Klenk H.-P."/>
        </authorList>
    </citation>
    <scope>NUCLEOTIDE SEQUENCE [LARGE SCALE GENOMIC DNA]</scope>
    <source>
        <strain evidence="3 4">DSM 43150</strain>
    </source>
</reference>
<dbReference type="SUPFAM" id="SSF52540">
    <property type="entry name" value="P-loop containing nucleoside triphosphate hydrolases"/>
    <property type="match status" value="1"/>
</dbReference>
<evidence type="ECO:0000256" key="1">
    <source>
        <dbReference type="SAM" id="MobiDB-lite"/>
    </source>
</evidence>
<dbReference type="InterPro" id="IPR027417">
    <property type="entry name" value="P-loop_NTPase"/>
</dbReference>
<dbReference type="Gene3D" id="1.25.40.10">
    <property type="entry name" value="Tetratricopeptide repeat domain"/>
    <property type="match status" value="2"/>
</dbReference>
<dbReference type="SUPFAM" id="SSF48452">
    <property type="entry name" value="TPR-like"/>
    <property type="match status" value="2"/>
</dbReference>
<proteinExistence type="predicted"/>
<reference evidence="2 5" key="2">
    <citation type="submission" date="2021-01" db="EMBL/GenBank/DDBJ databases">
        <title>Whole genome shotgun sequence of Actinoplanes lobatus NBRC 12513.</title>
        <authorList>
            <person name="Komaki H."/>
            <person name="Tamura T."/>
        </authorList>
    </citation>
    <scope>NUCLEOTIDE SEQUENCE [LARGE SCALE GENOMIC DNA]</scope>
    <source>
        <strain evidence="2 5">NBRC 12513</strain>
    </source>
</reference>
<dbReference type="InterPro" id="IPR011990">
    <property type="entry name" value="TPR-like_helical_dom_sf"/>
</dbReference>
<dbReference type="Gene3D" id="3.40.50.300">
    <property type="entry name" value="P-loop containing nucleotide triphosphate hydrolases"/>
    <property type="match status" value="1"/>
</dbReference>
<dbReference type="EMBL" id="BOMP01000084">
    <property type="protein sequence ID" value="GIE42053.1"/>
    <property type="molecule type" value="Genomic_DNA"/>
</dbReference>
<dbReference type="Proteomes" id="UP000631312">
    <property type="component" value="Unassembled WGS sequence"/>
</dbReference>
<accession>A0A7W7HNR0</accession>
<sequence>MPIDLPGVDRVPEGNHRRLLIRLHRLYNVAGRPATRAISQMTRKNPRLEPVSHETVSALFRGDPLPAWSKIRSIIIVLCRAADQPVDVDEELSVGVELCSSASRNPAPRPEPGPEPEPEPHPPVEIRPPEPVAEVIVHGRLPERDPFFTGREPQLDLIHEHLTRDPHVPVVVHGPLGVGKTQLIAEYARLYSPEYPIVWWVDARDLDRATTSLVELAKRLGITPSPDRRQTLDRLFAAFGRARNYLLIFDGLRGSDIRALIRTISGSVIVTTRDATWARDSAYRDVEVPDFDPGEVAQYLRKRGRDAAAADAFGRMPLALAEFCRHPSTLSAGPPVLAEVRSALARLGRDPGTVRLLTLLAGFGAGPVQVPLLATAARREVPAELRALLKDQIALRRRLAELVQAGLARRSPEDGVEIPALIRLAVRDLLPEAAGERIRDHVREILVAADPGHPEDRRTWPTHRAIAAHVGPAELVDWHHPAAYRTVRHQIRFRFLDDDIAGARRLGERVETALSVRSASARTDEAVLQIRRYHANALRAAGRYTEAEALTAEMTARLAADPAYTDHPVALDLARGRGHDLRIAGHYQRAFELDEETLRGHLRFFPEDDYRTSASRYNRGVSMRLLGRFSDAYVDDQDAYVRLQARVGVPDGAFHRLLNAIAEDLYGLGRYREIGRRLTAVLTHGSGRELLRARRMSGVAARRLGDPGGAAEELAACHQACLVRVGVARELTLAVAMSWSGALREFGRLREALDVAERAEQQYEQALGADNPLAQVARVNVVATLLAMGRAEQARQIGSEAYVALRGRLGAEHPFTVAAVTNLASAMALEDPASARGISEEAYRSARDVYGESHPDTLLAAANFAADGGDSPSLDAVLGGLRRSLGPDHPAVLEVARGVRAIAHIEPPSA</sequence>
<dbReference type="AlphaFoldDB" id="A0A7W7HNR0"/>
<keyword evidence="5" id="KW-1185">Reference proteome</keyword>
<name>A0A7W7HNR0_9ACTN</name>
<evidence type="ECO:0000313" key="2">
    <source>
        <dbReference type="EMBL" id="GIE42053.1"/>
    </source>
</evidence>
<feature type="compositionally biased region" description="Basic and acidic residues" evidence="1">
    <location>
        <begin position="118"/>
        <end position="127"/>
    </location>
</feature>
<organism evidence="3 4">
    <name type="scientific">Actinoplanes lobatus</name>
    <dbReference type="NCBI Taxonomy" id="113568"/>
    <lineage>
        <taxon>Bacteria</taxon>
        <taxon>Bacillati</taxon>
        <taxon>Actinomycetota</taxon>
        <taxon>Actinomycetes</taxon>
        <taxon>Micromonosporales</taxon>
        <taxon>Micromonosporaceae</taxon>
        <taxon>Actinoplanes</taxon>
    </lineage>
</organism>
<dbReference type="RefSeq" id="WP_188125449.1">
    <property type="nucleotide sequence ID" value="NZ_BOMP01000084.1"/>
</dbReference>
<comment type="caution">
    <text evidence="3">The sequence shown here is derived from an EMBL/GenBank/DDBJ whole genome shotgun (WGS) entry which is preliminary data.</text>
</comment>
<evidence type="ECO:0000313" key="3">
    <source>
        <dbReference type="EMBL" id="MBB4753794.1"/>
    </source>
</evidence>
<dbReference type="Proteomes" id="UP000590511">
    <property type="component" value="Unassembled WGS sequence"/>
</dbReference>
<dbReference type="InterPro" id="IPR053137">
    <property type="entry name" value="NLR-like"/>
</dbReference>
<evidence type="ECO:0000313" key="4">
    <source>
        <dbReference type="Proteomes" id="UP000590511"/>
    </source>
</evidence>
<dbReference type="PANTHER" id="PTHR46082:SF6">
    <property type="entry name" value="AAA+ ATPASE DOMAIN-CONTAINING PROTEIN-RELATED"/>
    <property type="match status" value="1"/>
</dbReference>